<dbReference type="PANTHER" id="PTHR34846">
    <property type="entry name" value="4-CARBOXYMUCONOLACTONE DECARBOXYLASE FAMILY PROTEIN (AFU_ORTHOLOGUE AFUA_6G11590)"/>
    <property type="match status" value="1"/>
</dbReference>
<dbReference type="Proteomes" id="UP001595844">
    <property type="component" value="Unassembled WGS sequence"/>
</dbReference>
<name>A0ABV8VLH2_9NOCA</name>
<accession>A0ABV8VLH2</accession>
<organism evidence="2 3">
    <name type="scientific">Nocardia halotolerans</name>
    <dbReference type="NCBI Taxonomy" id="1755878"/>
    <lineage>
        <taxon>Bacteria</taxon>
        <taxon>Bacillati</taxon>
        <taxon>Actinomycetota</taxon>
        <taxon>Actinomycetes</taxon>
        <taxon>Mycobacteriales</taxon>
        <taxon>Nocardiaceae</taxon>
        <taxon>Nocardia</taxon>
    </lineage>
</organism>
<dbReference type="SUPFAM" id="SSF69118">
    <property type="entry name" value="AhpD-like"/>
    <property type="match status" value="1"/>
</dbReference>
<protein>
    <submittedName>
        <fullName evidence="2">Carboxymuconolactone decarboxylase family protein</fullName>
    </submittedName>
</protein>
<keyword evidence="3" id="KW-1185">Reference proteome</keyword>
<dbReference type="Pfam" id="PF02627">
    <property type="entry name" value="CMD"/>
    <property type="match status" value="1"/>
</dbReference>
<dbReference type="InterPro" id="IPR003779">
    <property type="entry name" value="CMD-like"/>
</dbReference>
<feature type="domain" description="Carboxymuconolactone decarboxylase-like" evidence="1">
    <location>
        <begin position="44"/>
        <end position="115"/>
    </location>
</feature>
<evidence type="ECO:0000313" key="2">
    <source>
        <dbReference type="EMBL" id="MFC4376257.1"/>
    </source>
</evidence>
<evidence type="ECO:0000313" key="3">
    <source>
        <dbReference type="Proteomes" id="UP001595844"/>
    </source>
</evidence>
<dbReference type="EMBL" id="JBHSDL010000025">
    <property type="protein sequence ID" value="MFC4376257.1"/>
    <property type="molecule type" value="Genomic_DNA"/>
</dbReference>
<evidence type="ECO:0000259" key="1">
    <source>
        <dbReference type="Pfam" id="PF02627"/>
    </source>
</evidence>
<dbReference type="Gene3D" id="1.20.1290.10">
    <property type="entry name" value="AhpD-like"/>
    <property type="match status" value="1"/>
</dbReference>
<gene>
    <name evidence="2" type="ORF">ACFO5K_19345</name>
</gene>
<proteinExistence type="predicted"/>
<dbReference type="PANTHER" id="PTHR34846:SF5">
    <property type="entry name" value="CARBOXYMUCONOLACTONE DECARBOXYLASE-LIKE DOMAIN-CONTAINING PROTEIN"/>
    <property type="match status" value="1"/>
</dbReference>
<reference evidence="3" key="1">
    <citation type="journal article" date="2019" name="Int. J. Syst. Evol. Microbiol.">
        <title>The Global Catalogue of Microorganisms (GCM) 10K type strain sequencing project: providing services to taxonomists for standard genome sequencing and annotation.</title>
        <authorList>
            <consortium name="The Broad Institute Genomics Platform"/>
            <consortium name="The Broad Institute Genome Sequencing Center for Infectious Disease"/>
            <person name="Wu L."/>
            <person name="Ma J."/>
        </authorList>
    </citation>
    <scope>NUCLEOTIDE SEQUENCE [LARGE SCALE GENOMIC DNA]</scope>
    <source>
        <strain evidence="3">IBRC-M 10490</strain>
    </source>
</reference>
<comment type="caution">
    <text evidence="2">The sequence shown here is derived from an EMBL/GenBank/DDBJ whole genome shotgun (WGS) entry which is preliminary data.</text>
</comment>
<dbReference type="RefSeq" id="WP_378564667.1">
    <property type="nucleotide sequence ID" value="NZ_JBHSDL010000025.1"/>
</dbReference>
<dbReference type="InterPro" id="IPR029032">
    <property type="entry name" value="AhpD-like"/>
</dbReference>
<sequence>MRLPPLPAAHWDDRTRDALRPLLPRARRNPEGAGPAMSTLVRHPDLTEAFLGFSVYLLFRSSLPPRVRELAILRVAHRTNCAYEWTHHVGFAATQGFTEDDIAAIRNGTPADEFDRTVVTAVDELLEKSDLSDPTWAILSEHLTEQQRMDLVFTIGGYNLLAMAFNTFGVTPEHER</sequence>